<comment type="caution">
    <text evidence="2">The sequence shown here is derived from an EMBL/GenBank/DDBJ whole genome shotgun (WGS) entry which is preliminary data.</text>
</comment>
<evidence type="ECO:0000259" key="1">
    <source>
        <dbReference type="Pfam" id="PF11706"/>
    </source>
</evidence>
<dbReference type="Gene3D" id="1.10.3300.10">
    <property type="entry name" value="Jann2411-like domain"/>
    <property type="match status" value="1"/>
</dbReference>
<protein>
    <submittedName>
        <fullName evidence="2">CGNR zinc finger domain-containing protein</fullName>
    </submittedName>
</protein>
<proteinExistence type="predicted"/>
<dbReference type="InterPro" id="IPR021005">
    <property type="entry name" value="Znf_CGNR"/>
</dbReference>
<dbReference type="InterPro" id="IPR010852">
    <property type="entry name" value="ABATE"/>
</dbReference>
<dbReference type="PANTHER" id="PTHR35525:SF3">
    <property type="entry name" value="BLL6575 PROTEIN"/>
    <property type="match status" value="1"/>
</dbReference>
<organism evidence="2 3">
    <name type="scientific">Streptomyces boetiae</name>
    <dbReference type="NCBI Taxonomy" id="3075541"/>
    <lineage>
        <taxon>Bacteria</taxon>
        <taxon>Bacillati</taxon>
        <taxon>Actinomycetota</taxon>
        <taxon>Actinomycetes</taxon>
        <taxon>Kitasatosporales</taxon>
        <taxon>Streptomycetaceae</taxon>
        <taxon>Streptomyces</taxon>
    </lineage>
</organism>
<dbReference type="PANTHER" id="PTHR35525">
    <property type="entry name" value="BLL6575 PROTEIN"/>
    <property type="match status" value="1"/>
</dbReference>
<dbReference type="InterPro" id="IPR023286">
    <property type="entry name" value="ABATE_dom_sf"/>
</dbReference>
<dbReference type="RefSeq" id="WP_311632333.1">
    <property type="nucleotide sequence ID" value="NZ_JAVREN010000036.1"/>
</dbReference>
<dbReference type="Pfam" id="PF07336">
    <property type="entry name" value="ABATE"/>
    <property type="match status" value="1"/>
</dbReference>
<dbReference type="EMBL" id="JAVREN010000036">
    <property type="protein sequence ID" value="MDT0309372.1"/>
    <property type="molecule type" value="Genomic_DNA"/>
</dbReference>
<keyword evidence="3" id="KW-1185">Reference proteome</keyword>
<sequence>MSSDRIRPPGDLALIESLINTLDVERGADGLAAPEGRAAFARATGVAELSEDEVPAAVRLRELLRAACAAHAGTPMAEAETSALNALLAGAPLRVRVGADGGAELVPSGDSLLARVAAALAAARADGTWERLKVCPADDCRWAFYDHSPAGRRRWCSMQVCGARAKMRAYRARRG</sequence>
<name>A0ABU2LCX3_9ACTN</name>
<dbReference type="Proteomes" id="UP001183388">
    <property type="component" value="Unassembled WGS sequence"/>
</dbReference>
<dbReference type="Pfam" id="PF11706">
    <property type="entry name" value="zf-CGNR"/>
    <property type="match status" value="1"/>
</dbReference>
<evidence type="ECO:0000313" key="3">
    <source>
        <dbReference type="Proteomes" id="UP001183388"/>
    </source>
</evidence>
<gene>
    <name evidence="2" type="ORF">RM780_20755</name>
</gene>
<dbReference type="SUPFAM" id="SSF160904">
    <property type="entry name" value="Jann2411-like"/>
    <property type="match status" value="1"/>
</dbReference>
<reference evidence="3" key="1">
    <citation type="submission" date="2023-07" db="EMBL/GenBank/DDBJ databases">
        <title>30 novel species of actinomycetes from the DSMZ collection.</title>
        <authorList>
            <person name="Nouioui I."/>
        </authorList>
    </citation>
    <scope>NUCLEOTIDE SEQUENCE [LARGE SCALE GENOMIC DNA]</scope>
    <source>
        <strain evidence="3">DSM 44917</strain>
    </source>
</reference>
<evidence type="ECO:0000313" key="2">
    <source>
        <dbReference type="EMBL" id="MDT0309372.1"/>
    </source>
</evidence>
<feature type="domain" description="Zinc finger CGNR" evidence="1">
    <location>
        <begin position="131"/>
        <end position="174"/>
    </location>
</feature>
<accession>A0ABU2LCX3</accession>